<accession>E2Q899</accession>
<feature type="transmembrane region" description="Helical" evidence="7">
    <location>
        <begin position="698"/>
        <end position="714"/>
    </location>
</feature>
<keyword evidence="5 7" id="KW-0472">Membrane</keyword>
<dbReference type="Gene3D" id="3.90.550.10">
    <property type="entry name" value="Spore Coat Polysaccharide Biosynthesis Protein SpsA, Chain A"/>
    <property type="match status" value="1"/>
</dbReference>
<dbReference type="PANTHER" id="PTHR48090">
    <property type="entry name" value="UNDECAPRENYL-PHOSPHATE 4-DEOXY-4-FORMAMIDO-L-ARABINOSE TRANSFERASE-RELATED"/>
    <property type="match status" value="1"/>
</dbReference>
<dbReference type="EMBL" id="CM000913">
    <property type="protein sequence ID" value="EFG05431.1"/>
    <property type="molecule type" value="Genomic_DNA"/>
</dbReference>
<dbReference type="AlphaFoldDB" id="E2Q899"/>
<proteinExistence type="inferred from homology"/>
<feature type="transmembrane region" description="Helical" evidence="7">
    <location>
        <begin position="443"/>
        <end position="465"/>
    </location>
</feature>
<feature type="transmembrane region" description="Helical" evidence="7">
    <location>
        <begin position="412"/>
        <end position="431"/>
    </location>
</feature>
<dbReference type="Proteomes" id="UP000002357">
    <property type="component" value="Chromosome"/>
</dbReference>
<comment type="subcellular location">
    <subcellularLocation>
        <location evidence="1">Membrane</location>
        <topology evidence="1">Multi-pass membrane protein</topology>
    </subcellularLocation>
</comment>
<comment type="similarity">
    <text evidence="2">Belongs to the glycosyltransferase 2 family.</text>
</comment>
<evidence type="ECO:0000256" key="5">
    <source>
        <dbReference type="ARBA" id="ARBA00023136"/>
    </source>
</evidence>
<feature type="compositionally biased region" description="Low complexity" evidence="6">
    <location>
        <begin position="508"/>
        <end position="523"/>
    </location>
</feature>
<dbReference type="Pfam" id="PF04138">
    <property type="entry name" value="GtrA_DPMS_TM"/>
    <property type="match status" value="1"/>
</dbReference>
<feature type="domain" description="Glycosyltransferase 2-like" evidence="8">
    <location>
        <begin position="33"/>
        <end position="191"/>
    </location>
</feature>
<evidence type="ECO:0000256" key="1">
    <source>
        <dbReference type="ARBA" id="ARBA00004141"/>
    </source>
</evidence>
<keyword evidence="10" id="KW-0808">Transferase</keyword>
<keyword evidence="11" id="KW-1185">Reference proteome</keyword>
<feature type="domain" description="GtrA/DPMS transmembrane" evidence="9">
    <location>
        <begin position="383"/>
        <end position="492"/>
    </location>
</feature>
<feature type="transmembrane region" description="Helical" evidence="7">
    <location>
        <begin position="873"/>
        <end position="893"/>
    </location>
</feature>
<dbReference type="Pfam" id="PF19528">
    <property type="entry name" value="DUF6056"/>
    <property type="match status" value="1"/>
</dbReference>
<feature type="transmembrane region" description="Helical" evidence="7">
    <location>
        <begin position="261"/>
        <end position="282"/>
    </location>
</feature>
<dbReference type="InterPro" id="IPR007267">
    <property type="entry name" value="GtrA_DPMS_TM"/>
</dbReference>
<dbReference type="GO" id="GO:0005886">
    <property type="term" value="C:plasma membrane"/>
    <property type="evidence" value="ECO:0007669"/>
    <property type="project" value="TreeGrafter"/>
</dbReference>
<feature type="region of interest" description="Disordered" evidence="6">
    <location>
        <begin position="497"/>
        <end position="529"/>
    </location>
</feature>
<protein>
    <submittedName>
        <fullName evidence="10">Putative sugar transferase</fullName>
    </submittedName>
</protein>
<feature type="transmembrane region" description="Helical" evidence="7">
    <location>
        <begin position="806"/>
        <end position="825"/>
    </location>
</feature>
<feature type="transmembrane region" description="Helical" evidence="7">
    <location>
        <begin position="380"/>
        <end position="400"/>
    </location>
</feature>
<feature type="transmembrane region" description="Helical" evidence="7">
    <location>
        <begin position="471"/>
        <end position="492"/>
    </location>
</feature>
<evidence type="ECO:0000256" key="4">
    <source>
        <dbReference type="ARBA" id="ARBA00022989"/>
    </source>
</evidence>
<dbReference type="Pfam" id="PF00535">
    <property type="entry name" value="Glycos_transf_2"/>
    <property type="match status" value="1"/>
</dbReference>
<dbReference type="InterPro" id="IPR029044">
    <property type="entry name" value="Nucleotide-diphossugar_trans"/>
</dbReference>
<dbReference type="InterPro" id="IPR045691">
    <property type="entry name" value="DUF6056"/>
</dbReference>
<feature type="transmembrane region" description="Helical" evidence="7">
    <location>
        <begin position="744"/>
        <end position="764"/>
    </location>
</feature>
<evidence type="ECO:0000259" key="9">
    <source>
        <dbReference type="Pfam" id="PF04138"/>
    </source>
</evidence>
<organism evidence="10 11">
    <name type="scientific">Streptomyces clavuligerus</name>
    <dbReference type="NCBI Taxonomy" id="1901"/>
    <lineage>
        <taxon>Bacteria</taxon>
        <taxon>Bacillati</taxon>
        <taxon>Actinomycetota</taxon>
        <taxon>Actinomycetes</taxon>
        <taxon>Kitasatosporales</taxon>
        <taxon>Streptomycetaceae</taxon>
        <taxon>Streptomyces</taxon>
    </lineage>
</organism>
<evidence type="ECO:0000313" key="10">
    <source>
        <dbReference type="EMBL" id="EFG05431.1"/>
    </source>
</evidence>
<dbReference type="KEGG" id="sclf:BB341_26015"/>
<evidence type="ECO:0000313" key="11">
    <source>
        <dbReference type="Proteomes" id="UP000002357"/>
    </source>
</evidence>
<feature type="transmembrane region" description="Helical" evidence="7">
    <location>
        <begin position="720"/>
        <end position="737"/>
    </location>
</feature>
<dbReference type="InterPro" id="IPR050256">
    <property type="entry name" value="Glycosyltransferase_2"/>
</dbReference>
<dbReference type="eggNOG" id="COG1215">
    <property type="taxonomic scope" value="Bacteria"/>
</dbReference>
<evidence type="ECO:0000256" key="2">
    <source>
        <dbReference type="ARBA" id="ARBA00006739"/>
    </source>
</evidence>
<feature type="transmembrane region" description="Helical" evidence="7">
    <location>
        <begin position="914"/>
        <end position="938"/>
    </location>
</feature>
<keyword evidence="4 7" id="KW-1133">Transmembrane helix</keyword>
<dbReference type="InterPro" id="IPR001173">
    <property type="entry name" value="Glyco_trans_2-like"/>
</dbReference>
<feature type="transmembrane region" description="Helical" evidence="7">
    <location>
        <begin position="641"/>
        <end position="659"/>
    </location>
</feature>
<reference evidence="10 11" key="1">
    <citation type="journal article" date="2010" name="Genome Biol. Evol.">
        <title>The sequence of a 1.8-mb bacterial linear plasmid reveals a rich evolutionary reservoir of secondary metabolic pathways.</title>
        <authorList>
            <person name="Medema M.H."/>
            <person name="Trefzer A."/>
            <person name="Kovalchuk A."/>
            <person name="van den Berg M."/>
            <person name="Mueller U."/>
            <person name="Heijne W."/>
            <person name="Wu L."/>
            <person name="Alam M.T."/>
            <person name="Ronning C.M."/>
            <person name="Nierman W.C."/>
            <person name="Bovenberg R.A.L."/>
            <person name="Breitling R."/>
            <person name="Takano E."/>
        </authorList>
    </citation>
    <scope>NUCLEOTIDE SEQUENCE [LARGE SCALE GENOMIC DNA]</scope>
    <source>
        <strain evidence="11">ATCC 27064 / DSM 738 / JCM 4710 / NBRC 13307 / NCIMB 12785 / NRRL 3585 / VKM Ac-602</strain>
    </source>
</reference>
<evidence type="ECO:0000256" key="6">
    <source>
        <dbReference type="SAM" id="MobiDB-lite"/>
    </source>
</evidence>
<dbReference type="STRING" id="1901.BB341_26015"/>
<dbReference type="GO" id="GO:0016740">
    <property type="term" value="F:transferase activity"/>
    <property type="evidence" value="ECO:0007669"/>
    <property type="project" value="UniProtKB-KW"/>
</dbReference>
<feature type="transmembrane region" description="Helical" evidence="7">
    <location>
        <begin position="294"/>
        <end position="319"/>
    </location>
</feature>
<gene>
    <name evidence="10" type="ORF">SCLAV_0355</name>
</gene>
<sequence>MKPFRRWTAYACPRERETGGRPRVTEMTAVQLSVVVPCRHDSEVIESRYAALLTALESTRRTFEICYVDDGSADRTRELLGALARADPRVRYTVFSRPFGREAALLAGLRMARGQTVILMDSGVRHPPELVPRMLALHSEGYDQVVAERDRTTHGPLRSALRDAGDRLVRHCMDVDVGDGAGDVRLLSRRAVDGVLALPESNRFSRGIFSWIGFATAGLTYREAAPGGSTDAADPRPPLGRRAVNEGIDGVLSFNSRPLRLAIHIGLGILFAALAYALWTALRVLLNGATVPGFATLLTAIVALGGIQLITLGVIGEYVGRIYHESKRRPHYLIQETDESRRPVPLPQHGPLPAAVPAGARAASRPADEGAGPGGTARQFLSFVLVGCVNTAVYFAVYVTLNRWTPYPVAHVLGYTVSVVGSFLLNSYVTCRTKPTWHAFMRYPISSLAGLVAAGCLLLLAVGRFGMDENAAALLAGVLATPLSFLLARWAITAGRRPPAATEPPEPTATTDTTGDSGPAGPAAPGGPPRRRISPAALLALPPLGLLAAAMWLGRWVRPGADDWCFLPLVREEGVGGLVAKFYLQDNGRIVNAVLTGAYAKFDLAGHQGYALVSGALVLAVLWAVTASVPARDWGLTVPRGMPLLLAATVAALFLLASPNTYKTFYWPASSVSHTLAPVLSCAALVPLLRARSRGGRIVALVAVFLAGAALGTLSEESSVVALVVLAAAALLGRRLLTGRRRAYARAWCLAGIAGTGTGILVLLTSPGSRNRRERYDAEGMTVIAPEVLGESLGAFLEILGTLLTTWQYLGAVAVGALAGLLVRTPPGSRPLPRRHTALLVGSGALVFLVAGYLCTVAAHSVFGTGIVVVTRAWNDFLLLYVVLLVAAGALLGRTAGRYGRRAVPAGALRPAGGAGAAVIAAAAVWVTVCAALALSLAPLGDAMRVRAGQWDRQDRWMRAQAASGARELPYTPTSVGGMGEPFGKHGSWPAGCVAEYYRVDRVTHATRLP</sequence>
<dbReference type="eggNOG" id="COG2246">
    <property type="taxonomic scope" value="Bacteria"/>
</dbReference>
<dbReference type="PANTHER" id="PTHR48090:SF8">
    <property type="entry name" value="GLYCOSYLTRANSFERASE CSBB-RELATED"/>
    <property type="match status" value="1"/>
</dbReference>
<keyword evidence="3 7" id="KW-0812">Transmembrane</keyword>
<evidence type="ECO:0000259" key="8">
    <source>
        <dbReference type="Pfam" id="PF00535"/>
    </source>
</evidence>
<dbReference type="SUPFAM" id="SSF53448">
    <property type="entry name" value="Nucleotide-diphospho-sugar transferases"/>
    <property type="match status" value="1"/>
</dbReference>
<feature type="transmembrane region" description="Helical" evidence="7">
    <location>
        <begin position="837"/>
        <end position="861"/>
    </location>
</feature>
<feature type="transmembrane region" description="Helical" evidence="7">
    <location>
        <begin position="609"/>
        <end position="629"/>
    </location>
</feature>
<dbReference type="CDD" id="cd04187">
    <property type="entry name" value="DPM1_like_bac"/>
    <property type="match status" value="1"/>
</dbReference>
<evidence type="ECO:0000256" key="7">
    <source>
        <dbReference type="SAM" id="Phobius"/>
    </source>
</evidence>
<feature type="transmembrane region" description="Helical" evidence="7">
    <location>
        <begin position="665"/>
        <end position="686"/>
    </location>
</feature>
<dbReference type="GO" id="GO:0000271">
    <property type="term" value="P:polysaccharide biosynthetic process"/>
    <property type="evidence" value="ECO:0007669"/>
    <property type="project" value="InterPro"/>
</dbReference>
<feature type="transmembrane region" description="Helical" evidence="7">
    <location>
        <begin position="536"/>
        <end position="554"/>
    </location>
</feature>
<evidence type="ECO:0000256" key="3">
    <source>
        <dbReference type="ARBA" id="ARBA00022692"/>
    </source>
</evidence>
<name>E2Q899_STRCL</name>